<feature type="compositionally biased region" description="Acidic residues" evidence="1">
    <location>
        <begin position="438"/>
        <end position="449"/>
    </location>
</feature>
<dbReference type="GeneID" id="30994493"/>
<feature type="region of interest" description="Disordered" evidence="1">
    <location>
        <begin position="113"/>
        <end position="148"/>
    </location>
</feature>
<feature type="region of interest" description="Disordered" evidence="1">
    <location>
        <begin position="387"/>
        <end position="465"/>
    </location>
</feature>
<organism evidence="2 3">
    <name type="scientific">Hyphopichia burtonii NRRL Y-1933</name>
    <dbReference type="NCBI Taxonomy" id="984485"/>
    <lineage>
        <taxon>Eukaryota</taxon>
        <taxon>Fungi</taxon>
        <taxon>Dikarya</taxon>
        <taxon>Ascomycota</taxon>
        <taxon>Saccharomycotina</taxon>
        <taxon>Pichiomycetes</taxon>
        <taxon>Debaryomycetaceae</taxon>
        <taxon>Hyphopichia</taxon>
    </lineage>
</organism>
<keyword evidence="3" id="KW-1185">Reference proteome</keyword>
<proteinExistence type="predicted"/>
<feature type="compositionally biased region" description="Low complexity" evidence="1">
    <location>
        <begin position="21"/>
        <end position="31"/>
    </location>
</feature>
<feature type="compositionally biased region" description="Polar residues" evidence="1">
    <location>
        <begin position="388"/>
        <end position="401"/>
    </location>
</feature>
<feature type="region of interest" description="Disordered" evidence="1">
    <location>
        <begin position="179"/>
        <end position="201"/>
    </location>
</feature>
<evidence type="ECO:0000256" key="1">
    <source>
        <dbReference type="SAM" id="MobiDB-lite"/>
    </source>
</evidence>
<accession>A0A1E4RQW1</accession>
<reference evidence="3" key="1">
    <citation type="submission" date="2016-05" db="EMBL/GenBank/DDBJ databases">
        <title>Comparative genomics of biotechnologically important yeasts.</title>
        <authorList>
            <consortium name="DOE Joint Genome Institute"/>
            <person name="Riley R."/>
            <person name="Haridas S."/>
            <person name="Wolfe K.H."/>
            <person name="Lopes M.R."/>
            <person name="Hittinger C.T."/>
            <person name="Goker M."/>
            <person name="Salamov A."/>
            <person name="Wisecaver J."/>
            <person name="Long T.M."/>
            <person name="Aerts A.L."/>
            <person name="Barry K."/>
            <person name="Choi C."/>
            <person name="Clum A."/>
            <person name="Coughlan A.Y."/>
            <person name="Deshpande S."/>
            <person name="Douglass A.P."/>
            <person name="Hanson S.J."/>
            <person name="Klenk H.-P."/>
            <person name="Labutti K."/>
            <person name="Lapidus A."/>
            <person name="Lindquist E."/>
            <person name="Lipzen A."/>
            <person name="Meier-Kolthoff J.P."/>
            <person name="Ohm R.A."/>
            <person name="Otillar R.P."/>
            <person name="Pangilinan J."/>
            <person name="Peng Y."/>
            <person name="Rokas A."/>
            <person name="Rosa C.A."/>
            <person name="Scheuner C."/>
            <person name="Sibirny A.A."/>
            <person name="Slot J.C."/>
            <person name="Stielow J.B."/>
            <person name="Sun H."/>
            <person name="Kurtzman C.P."/>
            <person name="Blackwell M."/>
            <person name="Grigoriev I.V."/>
            <person name="Jeffries T.W."/>
        </authorList>
    </citation>
    <scope>NUCLEOTIDE SEQUENCE [LARGE SCALE GENOMIC DNA]</scope>
    <source>
        <strain evidence="3">NRRL Y-1933</strain>
    </source>
</reference>
<dbReference type="AlphaFoldDB" id="A0A1E4RQW1"/>
<dbReference type="Proteomes" id="UP000095085">
    <property type="component" value="Unassembled WGS sequence"/>
</dbReference>
<feature type="region of interest" description="Disordered" evidence="1">
    <location>
        <begin position="20"/>
        <end position="70"/>
    </location>
</feature>
<protein>
    <submittedName>
        <fullName evidence="2">Uncharacterized protein</fullName>
    </submittedName>
</protein>
<name>A0A1E4RQW1_9ASCO</name>
<sequence length="465" mass="51294">MTSMSFGTDHIESRLDSLAINNHSNTNNNGNDESIYNNNNNKTPVISPSNSFNANMKTSPTNSGGSRQYQYHNLKPKTSLLSSSLANERKSNQTIGFNVGMGLGFLALNNNSNTSPSSTNSNHSSMLTSPLNKNTFSIDEGLSDHPEPELLASSVGKEVDGRLIPSSSTISLLSLNNNSGANKSNNDQQSYLPSPKGDFSNQLQFHNQITQHPQPQAFIDRKNSYNNIASRNSITHLNQIRLQPYQKFTSPPPIQQSVPQHQQNDFISFQPHDTFSQSIPINNKSNNPLIVPDSPNLDPTSLGGSPSRFWLSSQTPPRSLAGSFSRNSRTQLSQMLQQFHNQPHNQQNQIYFQQFYRTQSPMPNSNNNAKNFTFTANAKAIDIERQNGDVSPSLNPVQTPSEDPPMTPLYLNANGHDSKAEATGYFDSLHLEATPSNDQDESSSDDEVESNGHSETQARPDVIMN</sequence>
<dbReference type="RefSeq" id="XP_020078737.1">
    <property type="nucleotide sequence ID" value="XM_020219943.1"/>
</dbReference>
<dbReference type="OrthoDB" id="4013061at2759"/>
<feature type="compositionally biased region" description="Low complexity" evidence="1">
    <location>
        <begin position="113"/>
        <end position="129"/>
    </location>
</feature>
<evidence type="ECO:0000313" key="2">
    <source>
        <dbReference type="EMBL" id="ODV69670.1"/>
    </source>
</evidence>
<feature type="compositionally biased region" description="Polar residues" evidence="1">
    <location>
        <begin position="32"/>
        <end position="70"/>
    </location>
</feature>
<gene>
    <name evidence="2" type="ORF">HYPBUDRAFT_146070</name>
</gene>
<dbReference type="EMBL" id="KV454538">
    <property type="protein sequence ID" value="ODV69670.1"/>
    <property type="molecule type" value="Genomic_DNA"/>
</dbReference>
<evidence type="ECO:0000313" key="3">
    <source>
        <dbReference type="Proteomes" id="UP000095085"/>
    </source>
</evidence>